<protein>
    <recommendedName>
        <fullName evidence="15">ERO1-like protein alpha</fullName>
    </recommendedName>
    <alternativeName>
        <fullName evidence="16">Endoplasmic reticulum oxidoreductase alpha</fullName>
    </alternativeName>
    <alternativeName>
        <fullName evidence="17">Oxidoreductin-1-L-alpha</fullName>
    </alternativeName>
</protein>
<evidence type="ECO:0000256" key="6">
    <source>
        <dbReference type="ARBA" id="ARBA00022729"/>
    </source>
</evidence>
<keyword evidence="8" id="KW-0274">FAD</keyword>
<evidence type="ECO:0000256" key="11">
    <source>
        <dbReference type="ARBA" id="ARBA00023136"/>
    </source>
</evidence>
<dbReference type="GO" id="GO:0071949">
    <property type="term" value="F:FAD binding"/>
    <property type="evidence" value="ECO:0007669"/>
    <property type="project" value="InterPro"/>
</dbReference>
<comment type="subcellular location">
    <subcellularLocation>
        <location evidence="2">Endoplasmic reticulum membrane</location>
        <topology evidence="2">Peripheral membrane protein</topology>
        <orientation evidence="2">Lumenal side</orientation>
    </subcellularLocation>
</comment>
<evidence type="ECO:0000256" key="3">
    <source>
        <dbReference type="ARBA" id="ARBA00008277"/>
    </source>
</evidence>
<dbReference type="AlphaFoldDB" id="A0A3B5MBI0"/>
<evidence type="ECO:0000313" key="18">
    <source>
        <dbReference type="Ensembl" id="ENSXCOP00000018626.1"/>
    </source>
</evidence>
<dbReference type="GO" id="GO:0016972">
    <property type="term" value="F:thiol oxidase activity"/>
    <property type="evidence" value="ECO:0007669"/>
    <property type="project" value="InterPro"/>
</dbReference>
<evidence type="ECO:0000256" key="9">
    <source>
        <dbReference type="ARBA" id="ARBA00022982"/>
    </source>
</evidence>
<keyword evidence="7" id="KW-0256">Endoplasmic reticulum</keyword>
<dbReference type="InterPro" id="IPR037192">
    <property type="entry name" value="ERO1-like_sf"/>
</dbReference>
<comment type="cofactor">
    <cofactor evidence="1">
        <name>FAD</name>
        <dbReference type="ChEBI" id="CHEBI:57692"/>
    </cofactor>
</comment>
<dbReference type="Proteomes" id="UP000261380">
    <property type="component" value="Unplaced"/>
</dbReference>
<dbReference type="GO" id="GO:0034975">
    <property type="term" value="P:protein folding in endoplasmic reticulum"/>
    <property type="evidence" value="ECO:0007669"/>
    <property type="project" value="InterPro"/>
</dbReference>
<dbReference type="Pfam" id="PF04137">
    <property type="entry name" value="ERO1"/>
    <property type="match status" value="1"/>
</dbReference>
<evidence type="ECO:0000256" key="5">
    <source>
        <dbReference type="ARBA" id="ARBA00022630"/>
    </source>
</evidence>
<dbReference type="Ensembl" id="ENSXCOT00000018860.1">
    <property type="protein sequence ID" value="ENSXCOP00000018626.1"/>
    <property type="gene ID" value="ENSXCOG00000014018.1"/>
</dbReference>
<accession>A0A3B5MBI0</accession>
<reference evidence="18" key="2">
    <citation type="submission" date="2025-09" db="UniProtKB">
        <authorList>
            <consortium name="Ensembl"/>
        </authorList>
    </citation>
    <scope>IDENTIFICATION</scope>
</reference>
<keyword evidence="14" id="KW-0676">Redox-active center</keyword>
<dbReference type="PANTHER" id="PTHR12613:SF1">
    <property type="entry name" value="ERO1-LIKE PROTEIN ALPHA"/>
    <property type="match status" value="1"/>
</dbReference>
<dbReference type="GO" id="GO:0015035">
    <property type="term" value="F:protein-disulfide reductase activity"/>
    <property type="evidence" value="ECO:0007669"/>
    <property type="project" value="InterPro"/>
</dbReference>
<sequence length="111" mass="12829">ISLIWVHLIKIKFPQVTGELDDCTCDVETIDSFNNEQIFPKLQPLLESHYFRFYKVNLNKPCPFWTADSHCGLRDCAVKPCSPNEVPEGIRSVPHDKVREFKVNTLHTSQN</sequence>
<keyword evidence="11" id="KW-0472">Membrane</keyword>
<evidence type="ECO:0000256" key="14">
    <source>
        <dbReference type="ARBA" id="ARBA00023284"/>
    </source>
</evidence>
<evidence type="ECO:0000313" key="19">
    <source>
        <dbReference type="Proteomes" id="UP000261380"/>
    </source>
</evidence>
<dbReference type="GO" id="GO:0005789">
    <property type="term" value="C:endoplasmic reticulum membrane"/>
    <property type="evidence" value="ECO:0007669"/>
    <property type="project" value="UniProtKB-SubCell"/>
</dbReference>
<dbReference type="STRING" id="32473.ENSXCOP00000018626"/>
<evidence type="ECO:0000256" key="8">
    <source>
        <dbReference type="ARBA" id="ARBA00022827"/>
    </source>
</evidence>
<name>A0A3B5MBI0_9TELE</name>
<evidence type="ECO:0000256" key="7">
    <source>
        <dbReference type="ARBA" id="ARBA00022824"/>
    </source>
</evidence>
<evidence type="ECO:0000256" key="1">
    <source>
        <dbReference type="ARBA" id="ARBA00001974"/>
    </source>
</evidence>
<keyword evidence="10" id="KW-0560">Oxidoreductase</keyword>
<evidence type="ECO:0000256" key="4">
    <source>
        <dbReference type="ARBA" id="ARBA00022448"/>
    </source>
</evidence>
<proteinExistence type="inferred from homology"/>
<keyword evidence="5" id="KW-0285">Flavoprotein</keyword>
<evidence type="ECO:0000256" key="16">
    <source>
        <dbReference type="ARBA" id="ARBA00041899"/>
    </source>
</evidence>
<dbReference type="PANTHER" id="PTHR12613">
    <property type="entry name" value="ERO1-RELATED"/>
    <property type="match status" value="1"/>
</dbReference>
<dbReference type="SUPFAM" id="SSF110019">
    <property type="entry name" value="ERO1-like"/>
    <property type="match status" value="1"/>
</dbReference>
<evidence type="ECO:0000256" key="12">
    <source>
        <dbReference type="ARBA" id="ARBA00023157"/>
    </source>
</evidence>
<evidence type="ECO:0000256" key="15">
    <source>
        <dbReference type="ARBA" id="ARBA00040786"/>
    </source>
</evidence>
<keyword evidence="6" id="KW-0732">Signal</keyword>
<keyword evidence="12" id="KW-1015">Disulfide bond</keyword>
<evidence type="ECO:0000256" key="13">
    <source>
        <dbReference type="ARBA" id="ARBA00023180"/>
    </source>
</evidence>
<reference evidence="18" key="1">
    <citation type="submission" date="2025-08" db="UniProtKB">
        <authorList>
            <consortium name="Ensembl"/>
        </authorList>
    </citation>
    <scope>IDENTIFICATION</scope>
</reference>
<keyword evidence="13" id="KW-0325">Glycoprotein</keyword>
<keyword evidence="4" id="KW-0813">Transport</keyword>
<dbReference type="InterPro" id="IPR007266">
    <property type="entry name" value="Ero1"/>
</dbReference>
<evidence type="ECO:0000256" key="10">
    <source>
        <dbReference type="ARBA" id="ARBA00023002"/>
    </source>
</evidence>
<keyword evidence="19" id="KW-1185">Reference proteome</keyword>
<evidence type="ECO:0000256" key="17">
    <source>
        <dbReference type="ARBA" id="ARBA00042500"/>
    </source>
</evidence>
<evidence type="ECO:0000256" key="2">
    <source>
        <dbReference type="ARBA" id="ARBA00004367"/>
    </source>
</evidence>
<dbReference type="GeneTree" id="ENSGT00390000007753"/>
<organism evidence="18 19">
    <name type="scientific">Xiphophorus couchianus</name>
    <name type="common">Monterrey platyfish</name>
    <dbReference type="NCBI Taxonomy" id="32473"/>
    <lineage>
        <taxon>Eukaryota</taxon>
        <taxon>Metazoa</taxon>
        <taxon>Chordata</taxon>
        <taxon>Craniata</taxon>
        <taxon>Vertebrata</taxon>
        <taxon>Euteleostomi</taxon>
        <taxon>Actinopterygii</taxon>
        <taxon>Neopterygii</taxon>
        <taxon>Teleostei</taxon>
        <taxon>Neoteleostei</taxon>
        <taxon>Acanthomorphata</taxon>
        <taxon>Ovalentaria</taxon>
        <taxon>Atherinomorphae</taxon>
        <taxon>Cyprinodontiformes</taxon>
        <taxon>Poeciliidae</taxon>
        <taxon>Poeciliinae</taxon>
        <taxon>Xiphophorus</taxon>
    </lineage>
</organism>
<keyword evidence="9" id="KW-0249">Electron transport</keyword>
<comment type="similarity">
    <text evidence="3">Belongs to the EROs family.</text>
</comment>